<evidence type="ECO:0000313" key="3">
    <source>
        <dbReference type="Proteomes" id="UP000499080"/>
    </source>
</evidence>
<dbReference type="Proteomes" id="UP000499080">
    <property type="component" value="Unassembled WGS sequence"/>
</dbReference>
<dbReference type="EMBL" id="BGPR01015569">
    <property type="protein sequence ID" value="GBN69775.1"/>
    <property type="molecule type" value="Genomic_DNA"/>
</dbReference>
<keyword evidence="3" id="KW-1185">Reference proteome</keyword>
<evidence type="ECO:0000313" key="2">
    <source>
        <dbReference type="EMBL" id="GBN69775.1"/>
    </source>
</evidence>
<feature type="compositionally biased region" description="Polar residues" evidence="1">
    <location>
        <begin position="23"/>
        <end position="37"/>
    </location>
</feature>
<name>A0A4Y2R396_ARAVE</name>
<feature type="region of interest" description="Disordered" evidence="1">
    <location>
        <begin position="1"/>
        <end position="56"/>
    </location>
</feature>
<protein>
    <submittedName>
        <fullName evidence="2">Uncharacterized protein</fullName>
    </submittedName>
</protein>
<accession>A0A4Y2R396</accession>
<gene>
    <name evidence="2" type="ORF">AVEN_147247_1</name>
</gene>
<comment type="caution">
    <text evidence="2">The sequence shown here is derived from an EMBL/GenBank/DDBJ whole genome shotgun (WGS) entry which is preliminary data.</text>
</comment>
<proteinExistence type="predicted"/>
<sequence>MSFSPEWIRIRKMERLDPGPTGRNRTANESVRTQTKGNGPLGSGPKETVSGTNEMDSKSLKSAGQVFCFGWVEKKCCFCRNGNISSSLFDRHVCR</sequence>
<feature type="compositionally biased region" description="Basic and acidic residues" evidence="1">
    <location>
        <begin position="8"/>
        <end position="17"/>
    </location>
</feature>
<evidence type="ECO:0000256" key="1">
    <source>
        <dbReference type="SAM" id="MobiDB-lite"/>
    </source>
</evidence>
<reference evidence="2 3" key="1">
    <citation type="journal article" date="2019" name="Sci. Rep.">
        <title>Orb-weaving spider Araneus ventricosus genome elucidates the spidroin gene catalogue.</title>
        <authorList>
            <person name="Kono N."/>
            <person name="Nakamura H."/>
            <person name="Ohtoshi R."/>
            <person name="Moran D.A.P."/>
            <person name="Shinohara A."/>
            <person name="Yoshida Y."/>
            <person name="Fujiwara M."/>
            <person name="Mori M."/>
            <person name="Tomita M."/>
            <person name="Arakawa K."/>
        </authorList>
    </citation>
    <scope>NUCLEOTIDE SEQUENCE [LARGE SCALE GENOMIC DNA]</scope>
</reference>
<organism evidence="2 3">
    <name type="scientific">Araneus ventricosus</name>
    <name type="common">Orbweaver spider</name>
    <name type="synonym">Epeira ventricosa</name>
    <dbReference type="NCBI Taxonomy" id="182803"/>
    <lineage>
        <taxon>Eukaryota</taxon>
        <taxon>Metazoa</taxon>
        <taxon>Ecdysozoa</taxon>
        <taxon>Arthropoda</taxon>
        <taxon>Chelicerata</taxon>
        <taxon>Arachnida</taxon>
        <taxon>Araneae</taxon>
        <taxon>Araneomorphae</taxon>
        <taxon>Entelegynae</taxon>
        <taxon>Araneoidea</taxon>
        <taxon>Araneidae</taxon>
        <taxon>Araneus</taxon>
    </lineage>
</organism>
<dbReference type="AlphaFoldDB" id="A0A4Y2R396"/>